<accession>A0A6N7PHU3</accession>
<dbReference type="PRINTS" id="PR00371">
    <property type="entry name" value="FPNCR"/>
</dbReference>
<keyword evidence="6" id="KW-0560">Oxidoreductase</keyword>
<dbReference type="SUPFAM" id="SSF63380">
    <property type="entry name" value="Riboflavin synthase domain-like"/>
    <property type="match status" value="1"/>
</dbReference>
<dbReference type="CDD" id="cd06214">
    <property type="entry name" value="PA_degradation_oxidoreductase_like"/>
    <property type="match status" value="1"/>
</dbReference>
<dbReference type="AlphaFoldDB" id="A0A6N7PHU3"/>
<evidence type="ECO:0000313" key="13">
    <source>
        <dbReference type="Proteomes" id="UP000440224"/>
    </source>
</evidence>
<feature type="domain" description="FAD-binding FR-type" evidence="11">
    <location>
        <begin position="81"/>
        <end position="188"/>
    </location>
</feature>
<dbReference type="PRINTS" id="PR00406">
    <property type="entry name" value="CYTB5RDTASE"/>
</dbReference>
<evidence type="ECO:0000256" key="1">
    <source>
        <dbReference type="ARBA" id="ARBA00001974"/>
    </source>
</evidence>
<feature type="region of interest" description="Disordered" evidence="9">
    <location>
        <begin position="1"/>
        <end position="21"/>
    </location>
</feature>
<proteinExistence type="predicted"/>
<dbReference type="PROSITE" id="PS51384">
    <property type="entry name" value="FAD_FR"/>
    <property type="match status" value="1"/>
</dbReference>
<dbReference type="GO" id="GO:0046872">
    <property type="term" value="F:metal ion binding"/>
    <property type="evidence" value="ECO:0007669"/>
    <property type="project" value="UniProtKB-KW"/>
</dbReference>
<dbReference type="EMBL" id="WJIE01000001">
    <property type="protein sequence ID" value="MRG91377.1"/>
    <property type="molecule type" value="Genomic_DNA"/>
</dbReference>
<dbReference type="InterPro" id="IPR001041">
    <property type="entry name" value="2Fe-2S_ferredoxin-type"/>
</dbReference>
<dbReference type="InterPro" id="IPR001433">
    <property type="entry name" value="OxRdtase_FAD/NAD-bd"/>
</dbReference>
<evidence type="ECO:0000256" key="6">
    <source>
        <dbReference type="ARBA" id="ARBA00023002"/>
    </source>
</evidence>
<dbReference type="PANTHER" id="PTHR47354:SF8">
    <property type="entry name" value="1,2-PHENYLACETYL-COA EPOXIDASE, SUBUNIT E"/>
    <property type="match status" value="1"/>
</dbReference>
<dbReference type="RefSeq" id="WP_153818176.1">
    <property type="nucleotide sequence ID" value="NZ_WJIE01000001.1"/>
</dbReference>
<dbReference type="Gene3D" id="2.40.30.10">
    <property type="entry name" value="Translation factors"/>
    <property type="match status" value="1"/>
</dbReference>
<dbReference type="PROSITE" id="PS51085">
    <property type="entry name" value="2FE2S_FER_2"/>
    <property type="match status" value="1"/>
</dbReference>
<dbReference type="Pfam" id="PF00970">
    <property type="entry name" value="FAD_binding_6"/>
    <property type="match status" value="1"/>
</dbReference>
<evidence type="ECO:0000256" key="3">
    <source>
        <dbReference type="ARBA" id="ARBA00022714"/>
    </source>
</evidence>
<evidence type="ECO:0000256" key="7">
    <source>
        <dbReference type="ARBA" id="ARBA00023004"/>
    </source>
</evidence>
<dbReference type="InterPro" id="IPR006058">
    <property type="entry name" value="2Fe2S_fd_BS"/>
</dbReference>
<dbReference type="InterPro" id="IPR039261">
    <property type="entry name" value="FNR_nucleotide-bd"/>
</dbReference>
<protein>
    <submittedName>
        <fullName evidence="12">2Fe-2S iron-sulfur cluster binding domain-containing protein</fullName>
    </submittedName>
</protein>
<dbReference type="SUPFAM" id="SSF54292">
    <property type="entry name" value="2Fe-2S ferredoxin-like"/>
    <property type="match status" value="1"/>
</dbReference>
<keyword evidence="13" id="KW-1185">Reference proteome</keyword>
<dbReference type="Pfam" id="PF00111">
    <property type="entry name" value="Fer2"/>
    <property type="match status" value="1"/>
</dbReference>
<keyword evidence="3" id="KW-0001">2Fe-2S</keyword>
<comment type="caution">
    <text evidence="12">The sequence shown here is derived from an EMBL/GenBank/DDBJ whole genome shotgun (WGS) entry which is preliminary data.</text>
</comment>
<organism evidence="12 13">
    <name type="scientific">Polyangium spumosum</name>
    <dbReference type="NCBI Taxonomy" id="889282"/>
    <lineage>
        <taxon>Bacteria</taxon>
        <taxon>Pseudomonadati</taxon>
        <taxon>Myxococcota</taxon>
        <taxon>Polyangia</taxon>
        <taxon>Polyangiales</taxon>
        <taxon>Polyangiaceae</taxon>
        <taxon>Polyangium</taxon>
    </lineage>
</organism>
<feature type="domain" description="2Fe-2S ferredoxin-type" evidence="10">
    <location>
        <begin position="346"/>
        <end position="433"/>
    </location>
</feature>
<dbReference type="GO" id="GO:0016491">
    <property type="term" value="F:oxidoreductase activity"/>
    <property type="evidence" value="ECO:0007669"/>
    <property type="project" value="UniProtKB-KW"/>
</dbReference>
<dbReference type="SUPFAM" id="SSF52343">
    <property type="entry name" value="Ferredoxin reductase-like, C-terminal NADP-linked domain"/>
    <property type="match status" value="1"/>
</dbReference>
<sequence length="433" mass="45724">MELDKAPPHESTSGSDARKSLDPAALLPTTVVVRLEALVRDVRTVLNDLAGVRPPPFSVRKPLARHLLAVTVPSPAARAGITPRKLRVTHVTRETRDAVSLTLADPDGRRISFVPGQFFTVLVTLESGEVLRRAYSISSLPDEDGAAAEVTITIKRMPGGRASSLLNERVAAGDVLEVLGPSGSFTVTPDPAAKRHLVLLAGGSGITPLASITKVTLAREPESRVSLIYGSRGQDDIIFREALVSLAEAHAGRFTVRHVLSDPPAGFTGRTGMLDRDNVTRELDAIAASVGMDANATDYYVCGPEPMMAAAREALVARGVDPGRIHEERFSSPARRGAPSLPTLSAPVEIRLRGATKTVVSEPGQTLLEAGLAASLPMPFSCTMGGCGACKVKLLSGDVASEEPNCLQEEERSRGFVLACVSRATAPCTVEVP</sequence>
<dbReference type="InterPro" id="IPR017938">
    <property type="entry name" value="Riboflavin_synthase-like_b-brl"/>
</dbReference>
<evidence type="ECO:0000256" key="8">
    <source>
        <dbReference type="ARBA" id="ARBA00023014"/>
    </source>
</evidence>
<evidence type="ECO:0000313" key="12">
    <source>
        <dbReference type="EMBL" id="MRG91377.1"/>
    </source>
</evidence>
<dbReference type="GO" id="GO:0050660">
    <property type="term" value="F:flavin adenine dinucleotide binding"/>
    <property type="evidence" value="ECO:0007669"/>
    <property type="project" value="TreeGrafter"/>
</dbReference>
<dbReference type="InterPro" id="IPR036010">
    <property type="entry name" value="2Fe-2S_ferredoxin-like_sf"/>
</dbReference>
<dbReference type="GO" id="GO:0051537">
    <property type="term" value="F:2 iron, 2 sulfur cluster binding"/>
    <property type="evidence" value="ECO:0007669"/>
    <property type="project" value="UniProtKB-KW"/>
</dbReference>
<dbReference type="InterPro" id="IPR008333">
    <property type="entry name" value="Cbr1-like_FAD-bd_dom"/>
</dbReference>
<dbReference type="PANTHER" id="PTHR47354">
    <property type="entry name" value="NADH OXIDOREDUCTASE HCR"/>
    <property type="match status" value="1"/>
</dbReference>
<dbReference type="PROSITE" id="PS00197">
    <property type="entry name" value="2FE2S_FER_1"/>
    <property type="match status" value="1"/>
</dbReference>
<comment type="cofactor">
    <cofactor evidence="1">
        <name>FAD</name>
        <dbReference type="ChEBI" id="CHEBI:57692"/>
    </cofactor>
</comment>
<evidence type="ECO:0000256" key="4">
    <source>
        <dbReference type="ARBA" id="ARBA00022723"/>
    </source>
</evidence>
<dbReference type="OrthoDB" id="9806195at2"/>
<dbReference type="InterPro" id="IPR017927">
    <property type="entry name" value="FAD-bd_FR_type"/>
</dbReference>
<dbReference type="InterPro" id="IPR012675">
    <property type="entry name" value="Beta-grasp_dom_sf"/>
</dbReference>
<evidence type="ECO:0000259" key="11">
    <source>
        <dbReference type="PROSITE" id="PS51384"/>
    </source>
</evidence>
<dbReference type="InterPro" id="IPR050415">
    <property type="entry name" value="MRET"/>
</dbReference>
<keyword evidence="2" id="KW-0285">Flavoprotein</keyword>
<dbReference type="Gene3D" id="3.40.50.80">
    <property type="entry name" value="Nucleotide-binding domain of ferredoxin-NADP reductase (FNR) module"/>
    <property type="match status" value="1"/>
</dbReference>
<gene>
    <name evidence="12" type="ORF">GF068_05485</name>
</gene>
<keyword evidence="4" id="KW-0479">Metal-binding</keyword>
<evidence type="ECO:0000259" key="10">
    <source>
        <dbReference type="PROSITE" id="PS51085"/>
    </source>
</evidence>
<keyword evidence="8" id="KW-0411">Iron-sulfur</keyword>
<dbReference type="Gene3D" id="3.10.20.30">
    <property type="match status" value="1"/>
</dbReference>
<name>A0A6N7PHU3_9BACT</name>
<dbReference type="Proteomes" id="UP000440224">
    <property type="component" value="Unassembled WGS sequence"/>
</dbReference>
<dbReference type="Pfam" id="PF00175">
    <property type="entry name" value="NAD_binding_1"/>
    <property type="match status" value="1"/>
</dbReference>
<evidence type="ECO:0000256" key="5">
    <source>
        <dbReference type="ARBA" id="ARBA00022827"/>
    </source>
</evidence>
<keyword evidence="5" id="KW-0274">FAD</keyword>
<dbReference type="InterPro" id="IPR001709">
    <property type="entry name" value="Flavoprot_Pyr_Nucl_cyt_Rdtase"/>
</dbReference>
<reference evidence="12 13" key="1">
    <citation type="submission" date="2019-10" db="EMBL/GenBank/DDBJ databases">
        <title>A soil myxobacterium in the family Polyangiaceae.</title>
        <authorList>
            <person name="Li Y."/>
            <person name="Wang J."/>
        </authorList>
    </citation>
    <scope>NUCLEOTIDE SEQUENCE [LARGE SCALE GENOMIC DNA]</scope>
    <source>
        <strain evidence="12 13">DSM 14734</strain>
    </source>
</reference>
<evidence type="ECO:0000256" key="9">
    <source>
        <dbReference type="SAM" id="MobiDB-lite"/>
    </source>
</evidence>
<dbReference type="CDD" id="cd00207">
    <property type="entry name" value="fer2"/>
    <property type="match status" value="1"/>
</dbReference>
<keyword evidence="7" id="KW-0408">Iron</keyword>
<evidence type="ECO:0000256" key="2">
    <source>
        <dbReference type="ARBA" id="ARBA00022630"/>
    </source>
</evidence>